<accession>A0ABD3M3R6</accession>
<comment type="caution">
    <text evidence="2">The sequence shown here is derived from an EMBL/GenBank/DDBJ whole genome shotgun (WGS) entry which is preliminary data.</text>
</comment>
<name>A0ABD3M3R6_9STRA</name>
<dbReference type="AlphaFoldDB" id="A0ABD3M3R6"/>
<dbReference type="SUPFAM" id="SSF50891">
    <property type="entry name" value="Cyclophilin-like"/>
    <property type="match status" value="1"/>
</dbReference>
<proteinExistence type="predicted"/>
<protein>
    <submittedName>
        <fullName evidence="2">Uncharacterized protein</fullName>
    </submittedName>
</protein>
<sequence>MASEAKTTTTTTATATARMRVASMPRPIITAPLSRVKRQSSSIGRWYIILLSAILAVGVVAPMTVMLMLDLATLPSSNGVLNRGGSEHNGIQSSLRHQSTAEVVTPSDDAVASARGLSIHTPLGDIRIHFTPELSGPSSIQYIVDVVRQAQLMAIEESMKDQRRRMLREVGYKCTKCNFYRAETNLLLQGTIDDAYFPTNVELGPCPDKDHVSKLRCPEHDPNCGCHGPIMTRGMVGWAGGRATPVDWWENQHTVWGMIRDDVSLSVVENMYNLPTHADFFINTFATPVDWWENQHTVWGMIRDDASLSVVENMYNLPTHADGMRMLDEKIAFSIELF</sequence>
<keyword evidence="1" id="KW-0472">Membrane</keyword>
<evidence type="ECO:0000256" key="1">
    <source>
        <dbReference type="SAM" id="Phobius"/>
    </source>
</evidence>
<dbReference type="PANTHER" id="PTHR46873:SF1">
    <property type="entry name" value="EXPRESSED PROTEIN"/>
    <property type="match status" value="1"/>
</dbReference>
<reference evidence="2 3" key="1">
    <citation type="submission" date="2024-10" db="EMBL/GenBank/DDBJ databases">
        <title>Updated reference genomes for cyclostephanoid diatoms.</title>
        <authorList>
            <person name="Roberts W.R."/>
            <person name="Alverson A.J."/>
        </authorList>
    </citation>
    <scope>NUCLEOTIDE SEQUENCE [LARGE SCALE GENOMIC DNA]</scope>
    <source>
        <strain evidence="2 3">AJA232-27</strain>
    </source>
</reference>
<dbReference type="PANTHER" id="PTHR46873">
    <property type="entry name" value="EXPRESSED PROTEIN"/>
    <property type="match status" value="1"/>
</dbReference>
<keyword evidence="1" id="KW-0812">Transmembrane</keyword>
<dbReference type="InterPro" id="IPR029000">
    <property type="entry name" value="Cyclophilin-like_dom_sf"/>
</dbReference>
<keyword evidence="1" id="KW-1133">Transmembrane helix</keyword>
<evidence type="ECO:0000313" key="2">
    <source>
        <dbReference type="EMBL" id="KAL3758252.1"/>
    </source>
</evidence>
<feature type="transmembrane region" description="Helical" evidence="1">
    <location>
        <begin position="46"/>
        <end position="69"/>
    </location>
</feature>
<dbReference type="EMBL" id="JALLBG020000237">
    <property type="protein sequence ID" value="KAL3758252.1"/>
    <property type="molecule type" value="Genomic_DNA"/>
</dbReference>
<dbReference type="Proteomes" id="UP001530293">
    <property type="component" value="Unassembled WGS sequence"/>
</dbReference>
<gene>
    <name evidence="2" type="ORF">ACHAWU_004890</name>
</gene>
<evidence type="ECO:0000313" key="3">
    <source>
        <dbReference type="Proteomes" id="UP001530293"/>
    </source>
</evidence>
<organism evidence="2 3">
    <name type="scientific">Discostella pseudostelligera</name>
    <dbReference type="NCBI Taxonomy" id="259834"/>
    <lineage>
        <taxon>Eukaryota</taxon>
        <taxon>Sar</taxon>
        <taxon>Stramenopiles</taxon>
        <taxon>Ochrophyta</taxon>
        <taxon>Bacillariophyta</taxon>
        <taxon>Coscinodiscophyceae</taxon>
        <taxon>Thalassiosirophycidae</taxon>
        <taxon>Stephanodiscales</taxon>
        <taxon>Stephanodiscaceae</taxon>
        <taxon>Discostella</taxon>
    </lineage>
</organism>
<keyword evidence="3" id="KW-1185">Reference proteome</keyword>